<sequence>MTIVRLKISQIWQLVLPVVMKCWALSGAAVFTFLLVYWAYGGLLALFLLGFAITGIFYHIQDSLLYHPGESFQSRIFVQTPSVFGLPYENVFMRSIDGTLLHLYFIRQPVEKVSQVPTLVYLHGNAGNVGHRLYNASELYNNLHCNLLMLEYRGYGLSKGSPSEEGLCMDARAAIDFLSSRPDINQKLIIVFGRSLGGAVAVDLAARPEYSARIWCLILENTFTSIPDMALTLIHWNFIKYFPLWFFKNKFMSKRKVPHIQVPTLFISGLSDALVPPAMMKELHTLCGSLQKQLLQVDSGTHNDTWVCPGYYANIANFLNSMISFQPDPPVIKSCIKSV</sequence>
<evidence type="ECO:0000256" key="3">
    <source>
        <dbReference type="SAM" id="Phobius"/>
    </source>
</evidence>
<dbReference type="Pfam" id="PF00561">
    <property type="entry name" value="Abhydrolase_1"/>
    <property type="match status" value="1"/>
</dbReference>
<dbReference type="Gene3D" id="3.40.50.1820">
    <property type="entry name" value="alpha/beta hydrolase"/>
    <property type="match status" value="1"/>
</dbReference>
<dbReference type="PANTHER" id="PTHR12277:SF81">
    <property type="entry name" value="PROTEIN ABHD13"/>
    <property type="match status" value="1"/>
</dbReference>
<organism evidence="5">
    <name type="scientific">Cuerna arida</name>
    <dbReference type="NCBI Taxonomy" id="1464854"/>
    <lineage>
        <taxon>Eukaryota</taxon>
        <taxon>Metazoa</taxon>
        <taxon>Ecdysozoa</taxon>
        <taxon>Arthropoda</taxon>
        <taxon>Hexapoda</taxon>
        <taxon>Insecta</taxon>
        <taxon>Pterygota</taxon>
        <taxon>Neoptera</taxon>
        <taxon>Paraneoptera</taxon>
        <taxon>Hemiptera</taxon>
        <taxon>Auchenorrhyncha</taxon>
        <taxon>Membracoidea</taxon>
        <taxon>Cicadellidae</taxon>
        <taxon>Cicadellinae</taxon>
        <taxon>Proconiini</taxon>
        <taxon>Cuerna</taxon>
    </lineage>
</organism>
<dbReference type="InterPro" id="IPR029058">
    <property type="entry name" value="AB_hydrolase_fold"/>
</dbReference>
<feature type="transmembrane region" description="Helical" evidence="3">
    <location>
        <begin position="37"/>
        <end position="58"/>
    </location>
</feature>
<protein>
    <recommendedName>
        <fullName evidence="1">Protein ABHD13</fullName>
    </recommendedName>
    <alternativeName>
        <fullName evidence="2">Alpha/beta hydrolase domain-containing protein 13</fullName>
    </alternativeName>
</protein>
<keyword evidence="3" id="KW-1133">Transmembrane helix</keyword>
<dbReference type="AlphaFoldDB" id="A0A1B6GS32"/>
<dbReference type="PANTHER" id="PTHR12277">
    <property type="entry name" value="ALPHA/BETA HYDROLASE DOMAIN-CONTAINING PROTEIN"/>
    <property type="match status" value="1"/>
</dbReference>
<proteinExistence type="predicted"/>
<evidence type="ECO:0000256" key="1">
    <source>
        <dbReference type="ARBA" id="ARBA00040125"/>
    </source>
</evidence>
<evidence type="ECO:0000259" key="4">
    <source>
        <dbReference type="Pfam" id="PF00561"/>
    </source>
</evidence>
<gene>
    <name evidence="5" type="ORF">g.7969</name>
</gene>
<evidence type="ECO:0000313" key="5">
    <source>
        <dbReference type="EMBL" id="JAS65231.1"/>
    </source>
</evidence>
<feature type="transmembrane region" description="Helical" evidence="3">
    <location>
        <begin position="12"/>
        <end position="31"/>
    </location>
</feature>
<feature type="domain" description="AB hydrolase-1" evidence="4">
    <location>
        <begin position="117"/>
        <end position="247"/>
    </location>
</feature>
<accession>A0A1B6GS32</accession>
<keyword evidence="3" id="KW-0812">Transmembrane</keyword>
<evidence type="ECO:0000256" key="2">
    <source>
        <dbReference type="ARBA" id="ARBA00042701"/>
    </source>
</evidence>
<dbReference type="GO" id="GO:0016020">
    <property type="term" value="C:membrane"/>
    <property type="evidence" value="ECO:0007669"/>
    <property type="project" value="TreeGrafter"/>
</dbReference>
<dbReference type="InterPro" id="IPR000073">
    <property type="entry name" value="AB_hydrolase_1"/>
</dbReference>
<name>A0A1B6GS32_9HEMI</name>
<dbReference type="EMBL" id="GECZ01004538">
    <property type="protein sequence ID" value="JAS65231.1"/>
    <property type="molecule type" value="Transcribed_RNA"/>
</dbReference>
<dbReference type="GO" id="GO:0008474">
    <property type="term" value="F:palmitoyl-(protein) hydrolase activity"/>
    <property type="evidence" value="ECO:0007669"/>
    <property type="project" value="TreeGrafter"/>
</dbReference>
<reference evidence="5" key="1">
    <citation type="submission" date="2015-11" db="EMBL/GenBank/DDBJ databases">
        <title>De novo transcriptome assembly of four potential Pierce s Disease insect vectors from Arizona vineyards.</title>
        <authorList>
            <person name="Tassone E.E."/>
        </authorList>
    </citation>
    <scope>NUCLEOTIDE SEQUENCE</scope>
</reference>
<keyword evidence="3" id="KW-0472">Membrane</keyword>
<dbReference type="SUPFAM" id="SSF53474">
    <property type="entry name" value="alpha/beta-Hydrolases"/>
    <property type="match status" value="1"/>
</dbReference>